<dbReference type="AlphaFoldDB" id="A0A504TQI6"/>
<dbReference type="SMART" id="SM00421">
    <property type="entry name" value="HTH_LUXR"/>
    <property type="match status" value="1"/>
</dbReference>
<feature type="domain" description="HTH luxR-type" evidence="1">
    <location>
        <begin position="7"/>
        <end position="72"/>
    </location>
</feature>
<dbReference type="PROSITE" id="PS50043">
    <property type="entry name" value="HTH_LUXR_2"/>
    <property type="match status" value="1"/>
</dbReference>
<comment type="caution">
    <text evidence="2">The sequence shown here is derived from an EMBL/GenBank/DDBJ whole genome shotgun (WGS) entry which is preliminary data.</text>
</comment>
<dbReference type="GO" id="GO:0003677">
    <property type="term" value="F:DNA binding"/>
    <property type="evidence" value="ECO:0007669"/>
    <property type="project" value="InterPro"/>
</dbReference>
<protein>
    <recommendedName>
        <fullName evidence="1">HTH luxR-type domain-containing protein</fullName>
    </recommendedName>
</protein>
<proteinExistence type="predicted"/>
<dbReference type="EMBL" id="VFYP01000007">
    <property type="protein sequence ID" value="TPP04594.1"/>
    <property type="molecule type" value="Genomic_DNA"/>
</dbReference>
<keyword evidence="3" id="KW-1185">Reference proteome</keyword>
<dbReference type="SUPFAM" id="SSF46894">
    <property type="entry name" value="C-terminal effector domain of the bipartite response regulators"/>
    <property type="match status" value="1"/>
</dbReference>
<dbReference type="InterPro" id="IPR016032">
    <property type="entry name" value="Sig_transdc_resp-reg_C-effctor"/>
</dbReference>
<dbReference type="Proteomes" id="UP000316429">
    <property type="component" value="Unassembled WGS sequence"/>
</dbReference>
<evidence type="ECO:0000313" key="3">
    <source>
        <dbReference type="Proteomes" id="UP000316429"/>
    </source>
</evidence>
<dbReference type="OrthoDB" id="8378260at2"/>
<dbReference type="InterPro" id="IPR036388">
    <property type="entry name" value="WH-like_DNA-bd_sf"/>
</dbReference>
<dbReference type="GO" id="GO:0006355">
    <property type="term" value="P:regulation of DNA-templated transcription"/>
    <property type="evidence" value="ECO:0007669"/>
    <property type="project" value="InterPro"/>
</dbReference>
<organism evidence="2 3">
    <name type="scientific">Rhizobium glycinendophyticum</name>
    <dbReference type="NCBI Taxonomy" id="2589807"/>
    <lineage>
        <taxon>Bacteria</taxon>
        <taxon>Pseudomonadati</taxon>
        <taxon>Pseudomonadota</taxon>
        <taxon>Alphaproteobacteria</taxon>
        <taxon>Hyphomicrobiales</taxon>
        <taxon>Rhizobiaceae</taxon>
        <taxon>Rhizobium/Agrobacterium group</taxon>
        <taxon>Rhizobium</taxon>
    </lineage>
</organism>
<reference evidence="2 3" key="1">
    <citation type="submission" date="2019-06" db="EMBL/GenBank/DDBJ databases">
        <title>Rhizobium sp. CL12 isolated from roots of soybean.</title>
        <authorList>
            <person name="Wang C."/>
        </authorList>
    </citation>
    <scope>NUCLEOTIDE SEQUENCE [LARGE SCALE GENOMIC DNA]</scope>
    <source>
        <strain evidence="2 3">CL12</strain>
    </source>
</reference>
<evidence type="ECO:0000259" key="1">
    <source>
        <dbReference type="PROSITE" id="PS50043"/>
    </source>
</evidence>
<dbReference type="Gene3D" id="1.10.10.10">
    <property type="entry name" value="Winged helix-like DNA-binding domain superfamily/Winged helix DNA-binding domain"/>
    <property type="match status" value="1"/>
</dbReference>
<sequence>MHKRETIDEKGRRLSAVEITCLKWVAEGKSITETAVIEGVSSSSVGHHLTCARHALGASDIVGTISTARKLGLI</sequence>
<name>A0A504TQI6_9HYPH</name>
<dbReference type="InterPro" id="IPR000792">
    <property type="entry name" value="Tscrpt_reg_LuxR_C"/>
</dbReference>
<accession>A0A504TQI6</accession>
<gene>
    <name evidence="2" type="ORF">FJQ55_22025</name>
</gene>
<evidence type="ECO:0000313" key="2">
    <source>
        <dbReference type="EMBL" id="TPP04594.1"/>
    </source>
</evidence>